<dbReference type="Proteomes" id="UP001209540">
    <property type="component" value="Unassembled WGS sequence"/>
</dbReference>
<proteinExistence type="predicted"/>
<sequence length="60" mass="7092">EQIHHKIMAIAKESNEVAQHKYTEEDVRRLQEKLHCIDQEYSEGIVDDRSPTSTNWQDNP</sequence>
<dbReference type="EMBL" id="JAIXMP010000016">
    <property type="protein sequence ID" value="KAI9260532.1"/>
    <property type="molecule type" value="Genomic_DNA"/>
</dbReference>
<gene>
    <name evidence="1" type="ORF">BDA99DRAFT_439637</name>
</gene>
<evidence type="ECO:0000313" key="2">
    <source>
        <dbReference type="Proteomes" id="UP001209540"/>
    </source>
</evidence>
<evidence type="ECO:0000313" key="1">
    <source>
        <dbReference type="EMBL" id="KAI9260532.1"/>
    </source>
</evidence>
<dbReference type="AlphaFoldDB" id="A0AAD5JYK6"/>
<name>A0AAD5JYK6_9FUNG</name>
<keyword evidence="2" id="KW-1185">Reference proteome</keyword>
<comment type="caution">
    <text evidence="1">The sequence shown here is derived from an EMBL/GenBank/DDBJ whole genome shotgun (WGS) entry which is preliminary data.</text>
</comment>
<accession>A0AAD5JYK6</accession>
<organism evidence="1 2">
    <name type="scientific">Phascolomyces articulosus</name>
    <dbReference type="NCBI Taxonomy" id="60185"/>
    <lineage>
        <taxon>Eukaryota</taxon>
        <taxon>Fungi</taxon>
        <taxon>Fungi incertae sedis</taxon>
        <taxon>Mucoromycota</taxon>
        <taxon>Mucoromycotina</taxon>
        <taxon>Mucoromycetes</taxon>
        <taxon>Mucorales</taxon>
        <taxon>Lichtheimiaceae</taxon>
        <taxon>Phascolomyces</taxon>
    </lineage>
</organism>
<feature type="non-terminal residue" evidence="1">
    <location>
        <position position="1"/>
    </location>
</feature>
<protein>
    <submittedName>
        <fullName evidence="1">Uncharacterized protein</fullName>
    </submittedName>
</protein>
<reference evidence="1" key="1">
    <citation type="journal article" date="2022" name="IScience">
        <title>Evolution of zygomycete secretomes and the origins of terrestrial fungal ecologies.</title>
        <authorList>
            <person name="Chang Y."/>
            <person name="Wang Y."/>
            <person name="Mondo S."/>
            <person name="Ahrendt S."/>
            <person name="Andreopoulos W."/>
            <person name="Barry K."/>
            <person name="Beard J."/>
            <person name="Benny G.L."/>
            <person name="Blankenship S."/>
            <person name="Bonito G."/>
            <person name="Cuomo C."/>
            <person name="Desiro A."/>
            <person name="Gervers K.A."/>
            <person name="Hundley H."/>
            <person name="Kuo A."/>
            <person name="LaButti K."/>
            <person name="Lang B.F."/>
            <person name="Lipzen A."/>
            <person name="O'Donnell K."/>
            <person name="Pangilinan J."/>
            <person name="Reynolds N."/>
            <person name="Sandor L."/>
            <person name="Smith M.E."/>
            <person name="Tsang A."/>
            <person name="Grigoriev I.V."/>
            <person name="Stajich J.E."/>
            <person name="Spatafora J.W."/>
        </authorList>
    </citation>
    <scope>NUCLEOTIDE SEQUENCE</scope>
    <source>
        <strain evidence="1">RSA 2281</strain>
    </source>
</reference>
<reference evidence="1" key="2">
    <citation type="submission" date="2023-02" db="EMBL/GenBank/DDBJ databases">
        <authorList>
            <consortium name="DOE Joint Genome Institute"/>
            <person name="Mondo S.J."/>
            <person name="Chang Y."/>
            <person name="Wang Y."/>
            <person name="Ahrendt S."/>
            <person name="Andreopoulos W."/>
            <person name="Barry K."/>
            <person name="Beard J."/>
            <person name="Benny G.L."/>
            <person name="Blankenship S."/>
            <person name="Bonito G."/>
            <person name="Cuomo C."/>
            <person name="Desiro A."/>
            <person name="Gervers K.A."/>
            <person name="Hundley H."/>
            <person name="Kuo A."/>
            <person name="LaButti K."/>
            <person name="Lang B.F."/>
            <person name="Lipzen A."/>
            <person name="O'Donnell K."/>
            <person name="Pangilinan J."/>
            <person name="Reynolds N."/>
            <person name="Sandor L."/>
            <person name="Smith M.W."/>
            <person name="Tsang A."/>
            <person name="Grigoriev I.V."/>
            <person name="Stajich J.E."/>
            <person name="Spatafora J.W."/>
        </authorList>
    </citation>
    <scope>NUCLEOTIDE SEQUENCE</scope>
    <source>
        <strain evidence="1">RSA 2281</strain>
    </source>
</reference>